<evidence type="ECO:0008006" key="3">
    <source>
        <dbReference type="Google" id="ProtNLM"/>
    </source>
</evidence>
<accession>A0ABN7AID6</accession>
<evidence type="ECO:0000313" key="2">
    <source>
        <dbReference type="Proteomes" id="UP001307889"/>
    </source>
</evidence>
<dbReference type="EMBL" id="AP028910">
    <property type="protein sequence ID" value="BES91129.1"/>
    <property type="molecule type" value="Genomic_DNA"/>
</dbReference>
<gene>
    <name evidence="1" type="ORF">NTJ_03937</name>
</gene>
<protein>
    <recommendedName>
        <fullName evidence="3">Peptidase A2 domain-containing protein</fullName>
    </recommendedName>
</protein>
<dbReference type="Proteomes" id="UP001307889">
    <property type="component" value="Chromosome 2"/>
</dbReference>
<sequence>MVAPIESKRIDSFLEFVIDSGATSNLVPPTLLPFMEGVENLKREVRIRVANGEVMSARQSGRLSLSSQDGATVAISALIVPSLTRQSSFRYGNRSE</sequence>
<reference evidence="1 2" key="1">
    <citation type="submission" date="2023-09" db="EMBL/GenBank/DDBJ databases">
        <title>Nesidiocoris tenuis whole genome shotgun sequence.</title>
        <authorList>
            <person name="Shibata T."/>
            <person name="Shimoda M."/>
            <person name="Kobayashi T."/>
            <person name="Uehara T."/>
        </authorList>
    </citation>
    <scope>NUCLEOTIDE SEQUENCE [LARGE SCALE GENOMIC DNA]</scope>
    <source>
        <strain evidence="1 2">Japan</strain>
    </source>
</reference>
<name>A0ABN7AID6_9HEMI</name>
<proteinExistence type="predicted"/>
<keyword evidence="2" id="KW-1185">Reference proteome</keyword>
<organism evidence="1 2">
    <name type="scientific">Nesidiocoris tenuis</name>
    <dbReference type="NCBI Taxonomy" id="355587"/>
    <lineage>
        <taxon>Eukaryota</taxon>
        <taxon>Metazoa</taxon>
        <taxon>Ecdysozoa</taxon>
        <taxon>Arthropoda</taxon>
        <taxon>Hexapoda</taxon>
        <taxon>Insecta</taxon>
        <taxon>Pterygota</taxon>
        <taxon>Neoptera</taxon>
        <taxon>Paraneoptera</taxon>
        <taxon>Hemiptera</taxon>
        <taxon>Heteroptera</taxon>
        <taxon>Panheteroptera</taxon>
        <taxon>Cimicomorpha</taxon>
        <taxon>Miridae</taxon>
        <taxon>Dicyphina</taxon>
        <taxon>Nesidiocoris</taxon>
    </lineage>
</organism>
<evidence type="ECO:0000313" key="1">
    <source>
        <dbReference type="EMBL" id="BES91129.1"/>
    </source>
</evidence>